<name>A0ABS0LCJ8_9CORY</name>
<dbReference type="EMBL" id="JADQUG010000024">
    <property type="protein sequence ID" value="MBG9354337.1"/>
    <property type="molecule type" value="Genomic_DNA"/>
</dbReference>
<dbReference type="RefSeq" id="WP_071570572.1">
    <property type="nucleotide sequence ID" value="NZ_CP157823.1"/>
</dbReference>
<comment type="caution">
    <text evidence="1">The sequence shown here is derived from an EMBL/GenBank/DDBJ whole genome shotgun (WGS) entry which is preliminary data.</text>
</comment>
<dbReference type="GeneID" id="97331471"/>
<reference evidence="1 2" key="1">
    <citation type="journal article" date="2020" name="J. Clin. Microbiol.">
        <title>Assessing the Genetic Diversity of Austrian Corynebacterium diphtheriae Clinical Isolates, 2011-2019.</title>
        <authorList>
            <person name="Schaeffer J."/>
            <person name="Huhulescu S."/>
            <person name="Stoeger A."/>
            <person name="Allerberger F."/>
            <person name="Ruppitsch W."/>
        </authorList>
    </citation>
    <scope>NUCLEOTIDE SEQUENCE [LARGE SCALE GENOMIC DNA]</scope>
    <source>
        <strain evidence="1 2">04-17</strain>
    </source>
</reference>
<proteinExistence type="predicted"/>
<evidence type="ECO:0000313" key="2">
    <source>
        <dbReference type="Proteomes" id="UP000615580"/>
    </source>
</evidence>
<organism evidence="1 2">
    <name type="scientific">Corynebacterium belfantii</name>
    <dbReference type="NCBI Taxonomy" id="2014537"/>
    <lineage>
        <taxon>Bacteria</taxon>
        <taxon>Bacillati</taxon>
        <taxon>Actinomycetota</taxon>
        <taxon>Actinomycetes</taxon>
        <taxon>Mycobacteriales</taxon>
        <taxon>Corynebacteriaceae</taxon>
        <taxon>Corynebacterium</taxon>
    </lineage>
</organism>
<evidence type="ECO:0000313" key="1">
    <source>
        <dbReference type="EMBL" id="MBG9354337.1"/>
    </source>
</evidence>
<sequence>MASATSISTDASLESVVSVFSGVDGVSTGTAQFLEGFPEEPTYYMVTEKGGRMTVAQDLKFDVDELETWVAVYEQEDEGLARRLFDVLARSLSERVTICAPDSADIVEEANV</sequence>
<gene>
    <name evidence="1" type="ORF">I4J41_06915</name>
</gene>
<keyword evidence="2" id="KW-1185">Reference proteome</keyword>
<protein>
    <submittedName>
        <fullName evidence="1">Uncharacterized protein</fullName>
    </submittedName>
</protein>
<dbReference type="Proteomes" id="UP000615580">
    <property type="component" value="Unassembled WGS sequence"/>
</dbReference>
<accession>A0ABS0LCJ8</accession>